<accession>A0A8D1BKL8</accession>
<dbReference type="Pfam" id="PF00538">
    <property type="entry name" value="Linker_histone"/>
    <property type="match status" value="3"/>
</dbReference>
<feature type="compositionally biased region" description="Basic residues" evidence="12">
    <location>
        <begin position="233"/>
        <end position="247"/>
    </location>
</feature>
<dbReference type="GO" id="GO:0006334">
    <property type="term" value="P:nucleosome assembly"/>
    <property type="evidence" value="ECO:0007669"/>
    <property type="project" value="InterPro"/>
</dbReference>
<proteinExistence type="predicted"/>
<evidence type="ECO:0000256" key="5">
    <source>
        <dbReference type="ARBA" id="ARBA00022499"/>
    </source>
</evidence>
<evidence type="ECO:0000256" key="7">
    <source>
        <dbReference type="ARBA" id="ARBA00022737"/>
    </source>
</evidence>
<keyword evidence="6" id="KW-0597">Phosphoprotein</keyword>
<dbReference type="PANTHER" id="PTHR15832">
    <property type="entry name" value="SHC (SRC HOMOLOGY DOMAIN C-TERMINAL) ADAPTOR HOMOLOG"/>
    <property type="match status" value="1"/>
</dbReference>
<dbReference type="FunFam" id="1.10.10.10:FF:000276">
    <property type="entry name" value="heterochromatin protein 1-binding protein 3 isoform X1"/>
    <property type="match status" value="1"/>
</dbReference>
<reference evidence="13" key="4">
    <citation type="submission" date="2025-09" db="UniProtKB">
        <authorList>
            <consortium name="Ensembl"/>
        </authorList>
    </citation>
    <scope>IDENTIFICATION</scope>
</reference>
<keyword evidence="11" id="KW-0539">Nucleus</keyword>
<evidence type="ECO:0000256" key="4">
    <source>
        <dbReference type="ARBA" id="ARBA00022454"/>
    </source>
</evidence>
<reference evidence="13" key="3">
    <citation type="submission" date="2025-08" db="UniProtKB">
        <authorList>
            <consortium name="Ensembl"/>
        </authorList>
    </citation>
    <scope>IDENTIFICATION</scope>
</reference>
<keyword evidence="7" id="KW-0677">Repeat</keyword>
<dbReference type="InterPro" id="IPR036388">
    <property type="entry name" value="WH-like_DNA-bd_sf"/>
</dbReference>
<organism evidence="13 14">
    <name type="scientific">Sus scrofa</name>
    <name type="common">Pig</name>
    <dbReference type="NCBI Taxonomy" id="9823"/>
    <lineage>
        <taxon>Eukaryota</taxon>
        <taxon>Metazoa</taxon>
        <taxon>Chordata</taxon>
        <taxon>Craniata</taxon>
        <taxon>Vertebrata</taxon>
        <taxon>Euteleostomi</taxon>
        <taxon>Mammalia</taxon>
        <taxon>Eutheria</taxon>
        <taxon>Laurasiatheria</taxon>
        <taxon>Artiodactyla</taxon>
        <taxon>Suina</taxon>
        <taxon>Suidae</taxon>
        <taxon>Sus</taxon>
    </lineage>
</organism>
<dbReference type="AlphaFoldDB" id="A0A8D1BKL8"/>
<evidence type="ECO:0000313" key="14">
    <source>
        <dbReference type="Proteomes" id="UP000008227"/>
    </source>
</evidence>
<feature type="region of interest" description="Disordered" evidence="12">
    <location>
        <begin position="29"/>
        <end position="134"/>
    </location>
</feature>
<gene>
    <name evidence="13" type="primary">HP1BP3</name>
</gene>
<dbReference type="Gene3D" id="1.10.10.10">
    <property type="entry name" value="Winged helix-like DNA-binding domain superfamily/Winged helix DNA-binding domain"/>
    <property type="match status" value="3"/>
</dbReference>
<dbReference type="GeneTree" id="ENSGT00940000155314"/>
<feature type="compositionally biased region" description="Basic and acidic residues" evidence="12">
    <location>
        <begin position="94"/>
        <end position="127"/>
    </location>
</feature>
<dbReference type="PROSITE" id="PS51504">
    <property type="entry name" value="H15"/>
    <property type="match status" value="3"/>
</dbReference>
<feature type="compositionally biased region" description="Basic residues" evidence="12">
    <location>
        <begin position="524"/>
        <end position="534"/>
    </location>
</feature>
<dbReference type="SMART" id="SM00526">
    <property type="entry name" value="H15"/>
    <property type="match status" value="3"/>
</dbReference>
<evidence type="ECO:0000256" key="8">
    <source>
        <dbReference type="ARBA" id="ARBA00022843"/>
    </source>
</evidence>
<feature type="region of interest" description="Disordered" evidence="12">
    <location>
        <begin position="444"/>
        <end position="534"/>
    </location>
</feature>
<dbReference type="SUPFAM" id="SSF46785">
    <property type="entry name" value="Winged helix' DNA-binding domain"/>
    <property type="match status" value="3"/>
</dbReference>
<evidence type="ECO:0000256" key="10">
    <source>
        <dbReference type="ARBA" id="ARBA00023125"/>
    </source>
</evidence>
<dbReference type="InterPro" id="IPR005818">
    <property type="entry name" value="Histone_H1/H5_H15"/>
</dbReference>
<evidence type="ECO:0000256" key="11">
    <source>
        <dbReference type="ARBA" id="ARBA00023242"/>
    </source>
</evidence>
<evidence type="ECO:0000256" key="12">
    <source>
        <dbReference type="SAM" id="MobiDB-lite"/>
    </source>
</evidence>
<dbReference type="InterPro" id="IPR036390">
    <property type="entry name" value="WH_DNA-bd_sf"/>
</dbReference>
<feature type="compositionally biased region" description="Basic residues" evidence="12">
    <location>
        <begin position="470"/>
        <end position="491"/>
    </location>
</feature>
<evidence type="ECO:0000256" key="3">
    <source>
        <dbReference type="ARBA" id="ARBA00019297"/>
    </source>
</evidence>
<accession>A0A287BD17</accession>
<feature type="compositionally biased region" description="Basic and acidic residues" evidence="12">
    <location>
        <begin position="51"/>
        <end position="67"/>
    </location>
</feature>
<dbReference type="Proteomes" id="UP000008227">
    <property type="component" value="Chromosome 6"/>
</dbReference>
<dbReference type="FunFam" id="1.10.10.10:FF:000239">
    <property type="entry name" value="heterochromatin protein 1-binding protein 3 isoform X1"/>
    <property type="match status" value="1"/>
</dbReference>
<protein>
    <recommendedName>
        <fullName evidence="3">Heterochromatin protein 1-binding protein 3</fullName>
    </recommendedName>
</protein>
<sequence>MATDTSQGDLVHPKALPLIVGAQLIHADKLGEKVEDNTMPIRRAVNSTRETPPKSKLADGEEQKPEPDVSSEESVSTVEEQENETPPATSSEAEQPKGEPENEEKEENKPSEETKKDEKDQSKEKEKKVKKTIPSWATLSASQLARAQKQTPMASSPRPKMDAILTEAIKACFQKSGASVVAIRKYIIHKYPSLELERRGYLLKQALKRELNRGVIKQVKGKGASGSFIVVQKSRKTPQKSRNRKNRSSAVNPEPQVKLEDILPLAFTRLCEPKEASYSLIRKYVSQYYPKLRVDIRPQLLKNALQRAVERGQLEQITGKGASGTFQLKKSGEKPLLGGSLMEYAILSAIAAMNEPKTCSTTALKKYVLENHPGTNSNYQMHLLKKTLQRCEKNGWMEQISGKGFSGTFQLCFPYYPSLKSDSRLQAWLDLLYYLRQLQKKTPAKASGKAASMKQRGSKPAPRVPAAQRGKARPLPKKAPPKAKTPAKKARPSPSVIKKPSVGSSKKPAASVRKEVKLPGKGKSTTKKSFKAKK</sequence>
<feature type="region of interest" description="Disordered" evidence="12">
    <location>
        <begin position="230"/>
        <end position="254"/>
    </location>
</feature>
<keyword evidence="10" id="KW-0238">DNA-binding</keyword>
<keyword evidence="14" id="KW-1185">Reference proteome</keyword>
<evidence type="ECO:0000256" key="6">
    <source>
        <dbReference type="ARBA" id="ARBA00022553"/>
    </source>
</evidence>
<dbReference type="GO" id="GO:0005634">
    <property type="term" value="C:nucleus"/>
    <property type="evidence" value="ECO:0007669"/>
    <property type="project" value="UniProtKB-SubCell"/>
</dbReference>
<reference evidence="14" key="1">
    <citation type="submission" date="2009-11" db="EMBL/GenBank/DDBJ databases">
        <authorList>
            <consortium name="Porcine genome sequencing project"/>
        </authorList>
    </citation>
    <scope>NUCLEOTIDE SEQUENCE [LARGE SCALE GENOMIC DNA]</scope>
    <source>
        <strain evidence="14">Duroc</strain>
    </source>
</reference>
<dbReference type="CDD" id="cd00073">
    <property type="entry name" value="H15"/>
    <property type="match status" value="1"/>
</dbReference>
<evidence type="ECO:0000256" key="9">
    <source>
        <dbReference type="ARBA" id="ARBA00022990"/>
    </source>
</evidence>
<keyword evidence="9" id="KW-0007">Acetylation</keyword>
<evidence type="ECO:0000313" key="13">
    <source>
        <dbReference type="Ensembl" id="ENSSSCP00000054420.2"/>
    </source>
</evidence>
<evidence type="ECO:0000256" key="1">
    <source>
        <dbReference type="ARBA" id="ARBA00004123"/>
    </source>
</evidence>
<dbReference type="GO" id="GO:0000786">
    <property type="term" value="C:nucleosome"/>
    <property type="evidence" value="ECO:0007669"/>
    <property type="project" value="InterPro"/>
</dbReference>
<evidence type="ECO:0000256" key="2">
    <source>
        <dbReference type="ARBA" id="ARBA00004286"/>
    </source>
</evidence>
<dbReference type="PANTHER" id="PTHR15832:SF1">
    <property type="entry name" value="HETEROCHROMATIN PROTEIN 1-BINDING PROTEIN 3"/>
    <property type="match status" value="1"/>
</dbReference>
<keyword evidence="4" id="KW-0158">Chromosome</keyword>
<keyword evidence="8" id="KW-0832">Ubl conjugation</keyword>
<reference evidence="13" key="2">
    <citation type="journal article" date="2020" name="Gigascience">
        <title>An improved pig reference genome sequence to enable pig genetics and genomics research.</title>
        <authorList>
            <person name="Warr A."/>
            <person name="Affara N."/>
            <person name="Aken B."/>
            <person name="Beiki H."/>
            <person name="Bickhart D.M."/>
            <person name="Billis K."/>
            <person name="Chow W."/>
            <person name="Eory L."/>
            <person name="Finlayson H.A."/>
            <person name="Flicek P."/>
            <person name="Giron C.G."/>
            <person name="Griffin D.K."/>
            <person name="Hall R."/>
            <person name="Hannum G."/>
            <person name="Hourlier T."/>
            <person name="Howe K."/>
            <person name="Hume D.A."/>
            <person name="Izuogu O."/>
            <person name="Kim K."/>
            <person name="Koren S."/>
            <person name="Liu H."/>
            <person name="Manchanda N."/>
            <person name="Martin F.J."/>
            <person name="Nonneman D.J."/>
            <person name="O'Connor R.E."/>
            <person name="Phillippy A.M."/>
            <person name="Rohrer G.A."/>
            <person name="Rosen B.D."/>
            <person name="Rund L.A."/>
            <person name="Sargent C.A."/>
            <person name="Schook L.B."/>
            <person name="Schroeder S.G."/>
            <person name="Schwartz A.S."/>
            <person name="Skinner B.M."/>
            <person name="Talbot R."/>
            <person name="Tseng E."/>
            <person name="Tuggle C.K."/>
            <person name="Watson M."/>
            <person name="Smith T.P.L."/>
            <person name="Archibald A.L."/>
        </authorList>
    </citation>
    <scope>NUCLEOTIDE SEQUENCE [LARGE SCALE GENOMIC DNA]</scope>
    <source>
        <strain evidence="13">Duroc</strain>
    </source>
</reference>
<name>A0A8D1BKL8_PIG</name>
<comment type="subcellular location">
    <subcellularLocation>
        <location evidence="2">Chromosome</location>
    </subcellularLocation>
    <subcellularLocation>
        <location evidence="1">Nucleus</location>
    </subcellularLocation>
</comment>
<keyword evidence="5" id="KW-1017">Isopeptide bond</keyword>
<dbReference type="GO" id="GO:0003677">
    <property type="term" value="F:DNA binding"/>
    <property type="evidence" value="ECO:0007669"/>
    <property type="project" value="UniProtKB-KW"/>
</dbReference>
<dbReference type="FunFam" id="1.10.10.10:FF:000228">
    <property type="entry name" value="heterochromatin protein 1-binding protein 3 isoform X1"/>
    <property type="match status" value="1"/>
</dbReference>
<dbReference type="Ensembl" id="ENSSSCT00000048275.3">
    <property type="protein sequence ID" value="ENSSSCP00000054420.2"/>
    <property type="gene ID" value="ENSSSCG00000003511.5"/>
</dbReference>